<dbReference type="PANTHER" id="PTHR23507:SF1">
    <property type="entry name" value="FI18259P1-RELATED"/>
    <property type="match status" value="1"/>
</dbReference>
<feature type="transmembrane region" description="Helical" evidence="5">
    <location>
        <begin position="212"/>
        <end position="231"/>
    </location>
</feature>
<dbReference type="Proteomes" id="UP000224634">
    <property type="component" value="Unassembled WGS sequence"/>
</dbReference>
<proteinExistence type="predicted"/>
<dbReference type="AlphaFoldDB" id="A0A2B7Y2V0"/>
<feature type="transmembrane region" description="Helical" evidence="5">
    <location>
        <begin position="473"/>
        <end position="493"/>
    </location>
</feature>
<dbReference type="GO" id="GO:0016020">
    <property type="term" value="C:membrane"/>
    <property type="evidence" value="ECO:0007669"/>
    <property type="project" value="UniProtKB-SubCell"/>
</dbReference>
<evidence type="ECO:0008006" key="8">
    <source>
        <dbReference type="Google" id="ProtNLM"/>
    </source>
</evidence>
<feature type="transmembrane region" description="Helical" evidence="5">
    <location>
        <begin position="53"/>
        <end position="75"/>
    </location>
</feature>
<evidence type="ECO:0000256" key="4">
    <source>
        <dbReference type="ARBA" id="ARBA00023136"/>
    </source>
</evidence>
<dbReference type="EMBL" id="PDNA01000083">
    <property type="protein sequence ID" value="PGH15371.1"/>
    <property type="molecule type" value="Genomic_DNA"/>
</dbReference>
<feature type="transmembrane region" description="Helical" evidence="5">
    <location>
        <begin position="123"/>
        <end position="143"/>
    </location>
</feature>
<dbReference type="OrthoDB" id="5425648at2759"/>
<keyword evidence="4 5" id="KW-0472">Membrane</keyword>
<evidence type="ECO:0000256" key="1">
    <source>
        <dbReference type="ARBA" id="ARBA00004141"/>
    </source>
</evidence>
<evidence type="ECO:0000256" key="3">
    <source>
        <dbReference type="ARBA" id="ARBA00022989"/>
    </source>
</evidence>
<evidence type="ECO:0000256" key="2">
    <source>
        <dbReference type="ARBA" id="ARBA00022692"/>
    </source>
</evidence>
<sequence length="497" mass="53298">MLSDGLNSEVGSCERTRLLNEAASRTNATNPNDAAKPIHKTTIRPVLVLPVSFLASLALHMTAASSAWAFAYLFCQNPKACKDVEKSRYAGSVAIAITLANLAGLISLGYLEKLVKWDARVSLIAWLTCRSLGVLGIAVGVYLHNFSCLLGGQVLQGLASDNLLHFNLNSVYAQADSTKRVSTLMGTSLALYMMGMAIGPAGAGLLPSFEWSFFVAVGLFSVAIIYVLAVVSHSRHRNKDDIHDDNGHSCAPTSRSYISNNNRDESGRLMAMLSPARFFLDHPGAVLQGLSLFLYNMVQGYEINLIFIFASVQFGFTARENGILLSVVAVVAATYLLSSLFLVPRLLRIKAIVTKKKNTATLTADQEYMARQALDHPKKEGRVFDLGAAALAILIQATAALFLSQVHTADQLYLATAMTALGFAAPSFIKSYFVASLPDPTQGVSGLALMETSGGLLSPMILGLWQASRPDSSVFYVAAGILAGALVLLIVGARFHR</sequence>
<feature type="transmembrane region" description="Helical" evidence="5">
    <location>
        <begin position="412"/>
        <end position="435"/>
    </location>
</feature>
<dbReference type="GO" id="GO:0022857">
    <property type="term" value="F:transmembrane transporter activity"/>
    <property type="evidence" value="ECO:0007669"/>
    <property type="project" value="TreeGrafter"/>
</dbReference>
<evidence type="ECO:0000313" key="6">
    <source>
        <dbReference type="EMBL" id="PGH15371.1"/>
    </source>
</evidence>
<protein>
    <recommendedName>
        <fullName evidence="8">Major facilitator superfamily (MFS) profile domain-containing protein</fullName>
    </recommendedName>
</protein>
<keyword evidence="2 5" id="KW-0812">Transmembrane</keyword>
<dbReference type="SUPFAM" id="SSF103473">
    <property type="entry name" value="MFS general substrate transporter"/>
    <property type="match status" value="1"/>
</dbReference>
<accession>A0A2B7Y2V0</accession>
<gene>
    <name evidence="6" type="ORF">AJ80_05555</name>
</gene>
<feature type="transmembrane region" description="Helical" evidence="5">
    <location>
        <begin position="189"/>
        <end position="206"/>
    </location>
</feature>
<keyword evidence="3 5" id="KW-1133">Transmembrane helix</keyword>
<name>A0A2B7Y2V0_POLH7</name>
<feature type="transmembrane region" description="Helical" evidence="5">
    <location>
        <begin position="87"/>
        <end position="111"/>
    </location>
</feature>
<feature type="transmembrane region" description="Helical" evidence="5">
    <location>
        <begin position="292"/>
        <end position="316"/>
    </location>
</feature>
<organism evidence="6 7">
    <name type="scientific">Polytolypa hystricis (strain UAMH7299)</name>
    <dbReference type="NCBI Taxonomy" id="1447883"/>
    <lineage>
        <taxon>Eukaryota</taxon>
        <taxon>Fungi</taxon>
        <taxon>Dikarya</taxon>
        <taxon>Ascomycota</taxon>
        <taxon>Pezizomycotina</taxon>
        <taxon>Eurotiomycetes</taxon>
        <taxon>Eurotiomycetidae</taxon>
        <taxon>Onygenales</taxon>
        <taxon>Onygenales incertae sedis</taxon>
        <taxon>Polytolypa</taxon>
    </lineage>
</organism>
<comment type="subcellular location">
    <subcellularLocation>
        <location evidence="1">Membrane</location>
        <topology evidence="1">Multi-pass membrane protein</topology>
    </subcellularLocation>
</comment>
<evidence type="ECO:0000256" key="5">
    <source>
        <dbReference type="SAM" id="Phobius"/>
    </source>
</evidence>
<evidence type="ECO:0000313" key="7">
    <source>
        <dbReference type="Proteomes" id="UP000224634"/>
    </source>
</evidence>
<feature type="transmembrane region" description="Helical" evidence="5">
    <location>
        <begin position="322"/>
        <end position="347"/>
    </location>
</feature>
<reference evidence="6 7" key="1">
    <citation type="submission" date="2017-10" db="EMBL/GenBank/DDBJ databases">
        <title>Comparative genomics in systemic dimorphic fungi from Ajellomycetaceae.</title>
        <authorList>
            <person name="Munoz J.F."/>
            <person name="Mcewen J.G."/>
            <person name="Clay O.K."/>
            <person name="Cuomo C.A."/>
        </authorList>
    </citation>
    <scope>NUCLEOTIDE SEQUENCE [LARGE SCALE GENOMIC DNA]</scope>
    <source>
        <strain evidence="6 7">UAMH7299</strain>
    </source>
</reference>
<feature type="transmembrane region" description="Helical" evidence="5">
    <location>
        <begin position="447"/>
        <end position="467"/>
    </location>
</feature>
<dbReference type="PANTHER" id="PTHR23507">
    <property type="entry name" value="ZGC:174356"/>
    <property type="match status" value="1"/>
</dbReference>
<comment type="caution">
    <text evidence="6">The sequence shown here is derived from an EMBL/GenBank/DDBJ whole genome shotgun (WGS) entry which is preliminary data.</text>
</comment>
<feature type="transmembrane region" description="Helical" evidence="5">
    <location>
        <begin position="386"/>
        <end position="406"/>
    </location>
</feature>
<keyword evidence="7" id="KW-1185">Reference proteome</keyword>
<dbReference type="InterPro" id="IPR036259">
    <property type="entry name" value="MFS_trans_sf"/>
</dbReference>